<dbReference type="EMBL" id="PZJJ01000033">
    <property type="protein sequence ID" value="PTL37800.1"/>
    <property type="molecule type" value="Genomic_DNA"/>
</dbReference>
<comment type="caution">
    <text evidence="2">The sequence shown here is derived from an EMBL/GenBank/DDBJ whole genome shotgun (WGS) entry which is preliminary data.</text>
</comment>
<keyword evidence="1" id="KW-0812">Transmembrane</keyword>
<evidence type="ECO:0000256" key="1">
    <source>
        <dbReference type="SAM" id="Phobius"/>
    </source>
</evidence>
<proteinExistence type="predicted"/>
<dbReference type="OrthoDB" id="2973108at2"/>
<keyword evidence="1" id="KW-0472">Membrane</keyword>
<keyword evidence="3" id="KW-1185">Reference proteome</keyword>
<feature type="transmembrane region" description="Helical" evidence="1">
    <location>
        <begin position="7"/>
        <end position="26"/>
    </location>
</feature>
<sequence>MAQRLRNALTAAAVFAVTSVLFGYFIYGEVRWQTVIGLTLGGFLSWYFIIPRMNKNKKE</sequence>
<dbReference type="RefSeq" id="WP_107585984.1">
    <property type="nucleotide sequence ID" value="NZ_PZJJ01000033.1"/>
</dbReference>
<feature type="transmembrane region" description="Helical" evidence="1">
    <location>
        <begin position="32"/>
        <end position="50"/>
    </location>
</feature>
<gene>
    <name evidence="2" type="ORF">C6Y45_14660</name>
</gene>
<evidence type="ECO:0000313" key="3">
    <source>
        <dbReference type="Proteomes" id="UP000240509"/>
    </source>
</evidence>
<organism evidence="2 3">
    <name type="scientific">Alkalicoccus saliphilus</name>
    <dbReference type="NCBI Taxonomy" id="200989"/>
    <lineage>
        <taxon>Bacteria</taxon>
        <taxon>Bacillati</taxon>
        <taxon>Bacillota</taxon>
        <taxon>Bacilli</taxon>
        <taxon>Bacillales</taxon>
        <taxon>Bacillaceae</taxon>
        <taxon>Alkalicoccus</taxon>
    </lineage>
</organism>
<evidence type="ECO:0000313" key="2">
    <source>
        <dbReference type="EMBL" id="PTL37800.1"/>
    </source>
</evidence>
<name>A0A2T4U321_9BACI</name>
<protein>
    <submittedName>
        <fullName evidence="2">Uncharacterized protein</fullName>
    </submittedName>
</protein>
<keyword evidence="1" id="KW-1133">Transmembrane helix</keyword>
<accession>A0A2T4U321</accession>
<dbReference type="AlphaFoldDB" id="A0A2T4U321"/>
<dbReference type="Proteomes" id="UP000240509">
    <property type="component" value="Unassembled WGS sequence"/>
</dbReference>
<reference evidence="2 3" key="1">
    <citation type="submission" date="2018-03" db="EMBL/GenBank/DDBJ databases">
        <title>Alkalicoccus saliphilus sp. nov., isolated from a mineral pool.</title>
        <authorList>
            <person name="Zhao B."/>
        </authorList>
    </citation>
    <scope>NUCLEOTIDE SEQUENCE [LARGE SCALE GENOMIC DNA]</scope>
    <source>
        <strain evidence="2 3">6AG</strain>
    </source>
</reference>